<dbReference type="RefSeq" id="WP_191196130.1">
    <property type="nucleotide sequence ID" value="NZ_JACXYZ010000002.1"/>
</dbReference>
<evidence type="ECO:0000256" key="1">
    <source>
        <dbReference type="SAM" id="MobiDB-lite"/>
    </source>
</evidence>
<reference evidence="2 3" key="1">
    <citation type="submission" date="2020-09" db="EMBL/GenBank/DDBJ databases">
        <title>novel species in genus Nocardioides.</title>
        <authorList>
            <person name="Zhang G."/>
        </authorList>
    </citation>
    <scope>NUCLEOTIDE SEQUENCE [LARGE SCALE GENOMIC DNA]</scope>
    <source>
        <strain evidence="2 3">KCTC 39551</strain>
    </source>
</reference>
<evidence type="ECO:0000313" key="2">
    <source>
        <dbReference type="EMBL" id="MBD3926304.1"/>
    </source>
</evidence>
<feature type="region of interest" description="Disordered" evidence="1">
    <location>
        <begin position="29"/>
        <end position="52"/>
    </location>
</feature>
<evidence type="ECO:0000313" key="3">
    <source>
        <dbReference type="Proteomes" id="UP000618818"/>
    </source>
</evidence>
<accession>A0ABR8NDU3</accession>
<organism evidence="2 3">
    <name type="scientific">Nocardioides cavernae</name>
    <dbReference type="NCBI Taxonomy" id="1921566"/>
    <lineage>
        <taxon>Bacteria</taxon>
        <taxon>Bacillati</taxon>
        <taxon>Actinomycetota</taxon>
        <taxon>Actinomycetes</taxon>
        <taxon>Propionibacteriales</taxon>
        <taxon>Nocardioidaceae</taxon>
        <taxon>Nocardioides</taxon>
    </lineage>
</organism>
<protein>
    <submittedName>
        <fullName evidence="2">Uncharacterized protein</fullName>
    </submittedName>
</protein>
<dbReference type="EMBL" id="JACXYZ010000002">
    <property type="protein sequence ID" value="MBD3926304.1"/>
    <property type="molecule type" value="Genomic_DNA"/>
</dbReference>
<sequence>MLLFWILLGLLVGLFAWAAWRQKRYAGASSYDRQGFADPQAGLGLHDDPDRR</sequence>
<proteinExistence type="predicted"/>
<keyword evidence="3" id="KW-1185">Reference proteome</keyword>
<gene>
    <name evidence="2" type="ORF">IEZ26_16885</name>
</gene>
<dbReference type="Proteomes" id="UP000618818">
    <property type="component" value="Unassembled WGS sequence"/>
</dbReference>
<comment type="caution">
    <text evidence="2">The sequence shown here is derived from an EMBL/GenBank/DDBJ whole genome shotgun (WGS) entry which is preliminary data.</text>
</comment>
<name>A0ABR8NDU3_9ACTN</name>